<dbReference type="Gene3D" id="3.40.50.1820">
    <property type="entry name" value="alpha/beta hydrolase"/>
    <property type="match status" value="1"/>
</dbReference>
<dbReference type="PANTHER" id="PTHR10794">
    <property type="entry name" value="ABHYDROLASE DOMAIN-CONTAINING PROTEIN"/>
    <property type="match status" value="1"/>
</dbReference>
<keyword evidence="3" id="KW-0964">Secreted</keyword>
<evidence type="ECO:0000313" key="12">
    <source>
        <dbReference type="EMBL" id="GCC24638.1"/>
    </source>
</evidence>
<dbReference type="InterPro" id="IPR050960">
    <property type="entry name" value="AB_hydrolase_4_sf"/>
</dbReference>
<dbReference type="PIRSF" id="PIRSF005211">
    <property type="entry name" value="Ab_hydro_YheT"/>
    <property type="match status" value="1"/>
</dbReference>
<dbReference type="SUPFAM" id="SSF53474">
    <property type="entry name" value="alpha/beta-Hydrolases"/>
    <property type="match status" value="1"/>
</dbReference>
<evidence type="ECO:0000256" key="7">
    <source>
        <dbReference type="ARBA" id="ARBA00066099"/>
    </source>
</evidence>
<evidence type="ECO:0000256" key="9">
    <source>
        <dbReference type="ARBA" id="ARBA00082877"/>
    </source>
</evidence>
<dbReference type="EMBL" id="BEZZ01000062">
    <property type="protein sequence ID" value="GCC24638.1"/>
    <property type="molecule type" value="Genomic_DNA"/>
</dbReference>
<comment type="function">
    <text evidence="6">May regulate adipocyte lipolysis and liver lipid accumulation.</text>
</comment>
<comment type="subunit">
    <text evidence="7">Interacts with PDE3B; this interaction regulates PDE3B's stability and expression and, thereby, impacts the antilipolytic action of insulin.</text>
</comment>
<dbReference type="STRING" id="137246.A0A401S2P9"/>
<dbReference type="GO" id="GO:0005576">
    <property type="term" value="C:extracellular region"/>
    <property type="evidence" value="ECO:0007669"/>
    <property type="project" value="UniProtKB-SubCell"/>
</dbReference>
<dbReference type="OrthoDB" id="247542at2759"/>
<feature type="active site" description="Charge relay system" evidence="10">
    <location>
        <position position="200"/>
    </location>
</feature>
<evidence type="ECO:0000256" key="8">
    <source>
        <dbReference type="ARBA" id="ARBA00072863"/>
    </source>
</evidence>
<evidence type="ECO:0000313" key="13">
    <source>
        <dbReference type="Proteomes" id="UP000287033"/>
    </source>
</evidence>
<evidence type="ECO:0000256" key="2">
    <source>
        <dbReference type="ARBA" id="ARBA00010884"/>
    </source>
</evidence>
<dbReference type="InterPro" id="IPR012020">
    <property type="entry name" value="ABHD4"/>
</dbReference>
<feature type="active site" description="Charge relay system" evidence="10">
    <location>
        <position position="354"/>
    </location>
</feature>
<comment type="subcellular location">
    <subcellularLocation>
        <location evidence="1">Secreted</location>
    </subcellularLocation>
</comment>
<evidence type="ECO:0000256" key="4">
    <source>
        <dbReference type="ARBA" id="ARBA00022553"/>
    </source>
</evidence>
<evidence type="ECO:0000256" key="11">
    <source>
        <dbReference type="SAM" id="SignalP"/>
    </source>
</evidence>
<comment type="similarity">
    <text evidence="2">Belongs to the AB hydrolase superfamily. AB hydrolase 4 family.</text>
</comment>
<dbReference type="Proteomes" id="UP000287033">
    <property type="component" value="Unassembled WGS sequence"/>
</dbReference>
<organism evidence="12 13">
    <name type="scientific">Chiloscyllium punctatum</name>
    <name type="common">Brownbanded bambooshark</name>
    <name type="synonym">Hemiscyllium punctatum</name>
    <dbReference type="NCBI Taxonomy" id="137246"/>
    <lineage>
        <taxon>Eukaryota</taxon>
        <taxon>Metazoa</taxon>
        <taxon>Chordata</taxon>
        <taxon>Craniata</taxon>
        <taxon>Vertebrata</taxon>
        <taxon>Chondrichthyes</taxon>
        <taxon>Elasmobranchii</taxon>
        <taxon>Galeomorphii</taxon>
        <taxon>Galeoidea</taxon>
        <taxon>Orectolobiformes</taxon>
        <taxon>Hemiscylliidae</taxon>
        <taxon>Chiloscyllium</taxon>
    </lineage>
</organism>
<name>A0A401S2P9_CHIPU</name>
<dbReference type="AlphaFoldDB" id="A0A401S2P9"/>
<sequence length="415" mass="46560">MLIWDIAVWFLLVALLLGLYFTVTSATREADEGDSVPQLICKPSALASYLTENCKSFWLFPRAGWPHLQSVCSGVWPGAGSLHLVREHLQMSDGGVIALDWAVRGQGVGVAGDRGSPSPLPILLLIPNSLGAVSGHCRRLLQLALRRGYRPLLFNRRLHNGVPLTSRRLLPLGDPSDLREAVSYIRYKHPLAPLFAASESSGSALLLSYLGECGSSSHITAAAFISPILRCQQWLENGPNGLYRWFMLCYQKTSLSRYTTVLGEMIDTEKLFRSCTLRELEEALFCQSKLNSLSWASYWEKNDPLRDVDEVAVPLLCICSKDDPCRGNPEVTLPFELFETNPYFFLLLTKHGGHCGFLTSSCSSWSHEAVLEYFKSVSDFFRTEERAKRVYRRKMSMASHKRRGATTHKKECLFS</sequence>
<evidence type="ECO:0000256" key="10">
    <source>
        <dbReference type="PIRSR" id="PIRSR005211-1"/>
    </source>
</evidence>
<dbReference type="ESTHER" id="chipu-a0a401s2p9">
    <property type="family name" value="abh_upf0017"/>
</dbReference>
<feature type="chain" id="PRO_5019150271" description="Protein ABHD15" evidence="11">
    <location>
        <begin position="27"/>
        <end position="415"/>
    </location>
</feature>
<keyword evidence="4" id="KW-0597">Phosphoprotein</keyword>
<dbReference type="PANTHER" id="PTHR10794:SF93">
    <property type="entry name" value="SERINE AMINOPEPTIDASE S33 DOMAIN-CONTAINING PROTEIN"/>
    <property type="match status" value="1"/>
</dbReference>
<protein>
    <recommendedName>
        <fullName evidence="8">Protein ABHD15</fullName>
    </recommendedName>
    <alternativeName>
        <fullName evidence="9">Alpha/beta hydrolase domain-containing protein 15</fullName>
    </alternativeName>
</protein>
<gene>
    <name evidence="12" type="ORF">chiPu_0003040</name>
</gene>
<dbReference type="GO" id="GO:0034338">
    <property type="term" value="F:short-chain carboxylesterase activity"/>
    <property type="evidence" value="ECO:0007669"/>
    <property type="project" value="TreeGrafter"/>
</dbReference>
<accession>A0A401S2P9</accession>
<evidence type="ECO:0000256" key="5">
    <source>
        <dbReference type="ARBA" id="ARBA00022729"/>
    </source>
</evidence>
<keyword evidence="5 11" id="KW-0732">Signal</keyword>
<proteinExistence type="inferred from homology"/>
<evidence type="ECO:0000256" key="3">
    <source>
        <dbReference type="ARBA" id="ARBA00022525"/>
    </source>
</evidence>
<dbReference type="FunFam" id="3.40.50.1820:FF:000103">
    <property type="entry name" value="Abhydrolase domain-containing 15"/>
    <property type="match status" value="1"/>
</dbReference>
<reference evidence="12 13" key="1">
    <citation type="journal article" date="2018" name="Nat. Ecol. Evol.">
        <title>Shark genomes provide insights into elasmobranch evolution and the origin of vertebrates.</title>
        <authorList>
            <person name="Hara Y"/>
            <person name="Yamaguchi K"/>
            <person name="Onimaru K"/>
            <person name="Kadota M"/>
            <person name="Koyanagi M"/>
            <person name="Keeley SD"/>
            <person name="Tatsumi K"/>
            <person name="Tanaka K"/>
            <person name="Motone F"/>
            <person name="Kageyama Y"/>
            <person name="Nozu R"/>
            <person name="Adachi N"/>
            <person name="Nishimura O"/>
            <person name="Nakagawa R"/>
            <person name="Tanegashima C"/>
            <person name="Kiyatake I"/>
            <person name="Matsumoto R"/>
            <person name="Murakumo K"/>
            <person name="Nishida K"/>
            <person name="Terakita A"/>
            <person name="Kuratani S"/>
            <person name="Sato K"/>
            <person name="Hyodo S Kuraku.S."/>
        </authorList>
    </citation>
    <scope>NUCLEOTIDE SEQUENCE [LARGE SCALE GENOMIC DNA]</scope>
</reference>
<evidence type="ECO:0000256" key="6">
    <source>
        <dbReference type="ARBA" id="ARBA00053358"/>
    </source>
</evidence>
<dbReference type="OMA" id="EYWEHNE"/>
<dbReference type="GO" id="GO:0047372">
    <property type="term" value="F:monoacylglycerol lipase activity"/>
    <property type="evidence" value="ECO:0007669"/>
    <property type="project" value="TreeGrafter"/>
</dbReference>
<feature type="signal peptide" evidence="11">
    <location>
        <begin position="1"/>
        <end position="26"/>
    </location>
</feature>
<dbReference type="InterPro" id="IPR029058">
    <property type="entry name" value="AB_hydrolase_fold"/>
</dbReference>
<keyword evidence="13" id="KW-1185">Reference proteome</keyword>
<comment type="caution">
    <text evidence="12">The sequence shown here is derived from an EMBL/GenBank/DDBJ whole genome shotgun (WGS) entry which is preliminary data.</text>
</comment>
<evidence type="ECO:0000256" key="1">
    <source>
        <dbReference type="ARBA" id="ARBA00004613"/>
    </source>
</evidence>
<feature type="active site" description="Charge relay system" evidence="10">
    <location>
        <position position="323"/>
    </location>
</feature>